<dbReference type="Proteomes" id="UP001345219">
    <property type="component" value="Chromosome 12"/>
</dbReference>
<keyword evidence="2" id="KW-1185">Reference proteome</keyword>
<accession>A0AAN7GKY3</accession>
<protein>
    <submittedName>
        <fullName evidence="1">Uncharacterized protein</fullName>
    </submittedName>
</protein>
<organism evidence="1 2">
    <name type="scientific">Trapa incisa</name>
    <dbReference type="NCBI Taxonomy" id="236973"/>
    <lineage>
        <taxon>Eukaryota</taxon>
        <taxon>Viridiplantae</taxon>
        <taxon>Streptophyta</taxon>
        <taxon>Embryophyta</taxon>
        <taxon>Tracheophyta</taxon>
        <taxon>Spermatophyta</taxon>
        <taxon>Magnoliopsida</taxon>
        <taxon>eudicotyledons</taxon>
        <taxon>Gunneridae</taxon>
        <taxon>Pentapetalae</taxon>
        <taxon>rosids</taxon>
        <taxon>malvids</taxon>
        <taxon>Myrtales</taxon>
        <taxon>Lythraceae</taxon>
        <taxon>Trapa</taxon>
    </lineage>
</organism>
<proteinExistence type="predicted"/>
<gene>
    <name evidence="1" type="ORF">SAY87_014986</name>
</gene>
<sequence length="69" mass="7502">MGTEGLKGPVKGVGRKIVLGDLQKDSDTKVVVKKQLPRKIQPIPESEWGKLRQTAASSITAACKGDRDW</sequence>
<dbReference type="EMBL" id="JAXIOK010000019">
    <property type="protein sequence ID" value="KAK4748400.1"/>
    <property type="molecule type" value="Genomic_DNA"/>
</dbReference>
<evidence type="ECO:0000313" key="2">
    <source>
        <dbReference type="Proteomes" id="UP001345219"/>
    </source>
</evidence>
<reference evidence="1 2" key="1">
    <citation type="journal article" date="2023" name="Hortic Res">
        <title>Pangenome of water caltrop reveals structural variations and asymmetric subgenome divergence after allopolyploidization.</title>
        <authorList>
            <person name="Zhang X."/>
            <person name="Chen Y."/>
            <person name="Wang L."/>
            <person name="Yuan Y."/>
            <person name="Fang M."/>
            <person name="Shi L."/>
            <person name="Lu R."/>
            <person name="Comes H.P."/>
            <person name="Ma Y."/>
            <person name="Chen Y."/>
            <person name="Huang G."/>
            <person name="Zhou Y."/>
            <person name="Zheng Z."/>
            <person name="Qiu Y."/>
        </authorList>
    </citation>
    <scope>NUCLEOTIDE SEQUENCE [LARGE SCALE GENOMIC DNA]</scope>
    <source>
        <tissue evidence="1">Roots</tissue>
    </source>
</reference>
<name>A0AAN7GKY3_9MYRT</name>
<comment type="caution">
    <text evidence="1">The sequence shown here is derived from an EMBL/GenBank/DDBJ whole genome shotgun (WGS) entry which is preliminary data.</text>
</comment>
<dbReference type="AlphaFoldDB" id="A0AAN7GKY3"/>
<evidence type="ECO:0000313" key="1">
    <source>
        <dbReference type="EMBL" id="KAK4748400.1"/>
    </source>
</evidence>